<dbReference type="AlphaFoldDB" id="A0A3Q2Z5F3"/>
<dbReference type="GO" id="GO:0009052">
    <property type="term" value="P:pentose-phosphate shunt, non-oxidative branch"/>
    <property type="evidence" value="ECO:0007669"/>
    <property type="project" value="TreeGrafter"/>
</dbReference>
<evidence type="ECO:0000256" key="5">
    <source>
        <dbReference type="ARBA" id="ARBA00018292"/>
    </source>
</evidence>
<dbReference type="UniPathway" id="UPA00115">
    <property type="reaction ID" value="UER00414"/>
</dbReference>
<dbReference type="GeneTree" id="ENSGT00390000017361"/>
<dbReference type="InterPro" id="IPR004730">
    <property type="entry name" value="Transaldolase_1"/>
</dbReference>
<organism evidence="10 11">
    <name type="scientific">Hippocampus comes</name>
    <name type="common">Tiger tail seahorse</name>
    <dbReference type="NCBI Taxonomy" id="109280"/>
    <lineage>
        <taxon>Eukaryota</taxon>
        <taxon>Metazoa</taxon>
        <taxon>Chordata</taxon>
        <taxon>Craniata</taxon>
        <taxon>Vertebrata</taxon>
        <taxon>Euteleostomi</taxon>
        <taxon>Actinopterygii</taxon>
        <taxon>Neopterygii</taxon>
        <taxon>Teleostei</taxon>
        <taxon>Neoteleostei</taxon>
        <taxon>Acanthomorphata</taxon>
        <taxon>Syngnathiaria</taxon>
        <taxon>Syngnathiformes</taxon>
        <taxon>Syngnathoidei</taxon>
        <taxon>Syngnathidae</taxon>
        <taxon>Hippocampus</taxon>
    </lineage>
</organism>
<dbReference type="InterPro" id="IPR013785">
    <property type="entry name" value="Aldolase_TIM"/>
</dbReference>
<dbReference type="Gene3D" id="3.20.20.70">
    <property type="entry name" value="Aldolase class I"/>
    <property type="match status" value="1"/>
</dbReference>
<dbReference type="PROSITE" id="PS01054">
    <property type="entry name" value="TRANSALDOLASE_1"/>
    <property type="match status" value="1"/>
</dbReference>
<reference evidence="10" key="2">
    <citation type="submission" date="2025-09" db="UniProtKB">
        <authorList>
            <consortium name="Ensembl"/>
        </authorList>
    </citation>
    <scope>IDENTIFICATION</scope>
</reference>
<dbReference type="PANTHER" id="PTHR10683:SF18">
    <property type="entry name" value="TRANSALDOLASE"/>
    <property type="match status" value="1"/>
</dbReference>
<dbReference type="GO" id="GO:0005737">
    <property type="term" value="C:cytoplasm"/>
    <property type="evidence" value="ECO:0007669"/>
    <property type="project" value="UniProtKB-SubCell"/>
</dbReference>
<evidence type="ECO:0000256" key="6">
    <source>
        <dbReference type="ARBA" id="ARBA00022490"/>
    </source>
</evidence>
<keyword evidence="9" id="KW-0704">Schiff base</keyword>
<reference evidence="10" key="1">
    <citation type="submission" date="2025-08" db="UniProtKB">
        <authorList>
            <consortium name="Ensembl"/>
        </authorList>
    </citation>
    <scope>IDENTIFICATION</scope>
</reference>
<evidence type="ECO:0000313" key="10">
    <source>
        <dbReference type="Ensembl" id="ENSHCOP00000027051.1"/>
    </source>
</evidence>
<dbReference type="SUPFAM" id="SSF51569">
    <property type="entry name" value="Aldolase"/>
    <property type="match status" value="1"/>
</dbReference>
<name>A0A3Q2Z5F3_HIPCM</name>
<keyword evidence="8" id="KW-0570">Pentose shunt</keyword>
<evidence type="ECO:0000313" key="11">
    <source>
        <dbReference type="Proteomes" id="UP000264820"/>
    </source>
</evidence>
<dbReference type="NCBIfam" id="TIGR00874">
    <property type="entry name" value="talAB"/>
    <property type="match status" value="1"/>
</dbReference>
<dbReference type="Pfam" id="PF00923">
    <property type="entry name" value="TAL_FSA"/>
    <property type="match status" value="1"/>
</dbReference>
<dbReference type="STRING" id="109280.ENSHCOP00000027051"/>
<comment type="similarity">
    <text evidence="3">Belongs to the transaldolase family. Type 1 subfamily.</text>
</comment>
<dbReference type="FunFam" id="3.20.20.70:FF:000002">
    <property type="entry name" value="Transaldolase"/>
    <property type="match status" value="1"/>
</dbReference>
<comment type="pathway">
    <text evidence="2">Carbohydrate degradation; pentose phosphate pathway; D-glyceraldehyde 3-phosphate and beta-D-fructose 6-phosphate from D-ribose 5-phosphate and D-xylulose 5-phosphate (non-oxidative stage): step 2/3.</text>
</comment>
<evidence type="ECO:0000256" key="7">
    <source>
        <dbReference type="ARBA" id="ARBA00022679"/>
    </source>
</evidence>
<protein>
    <recommendedName>
        <fullName evidence="5">Transaldolase</fullName>
        <ecNumber evidence="4">2.2.1.2</ecNumber>
    </recommendedName>
</protein>
<dbReference type="GO" id="GO:0005975">
    <property type="term" value="P:carbohydrate metabolic process"/>
    <property type="evidence" value="ECO:0007669"/>
    <property type="project" value="InterPro"/>
</dbReference>
<evidence type="ECO:0000256" key="2">
    <source>
        <dbReference type="ARBA" id="ARBA00004857"/>
    </source>
</evidence>
<dbReference type="HAMAP" id="MF_00492">
    <property type="entry name" value="Transaldolase_1"/>
    <property type="match status" value="1"/>
</dbReference>
<dbReference type="PANTHER" id="PTHR10683">
    <property type="entry name" value="TRANSALDOLASE"/>
    <property type="match status" value="1"/>
</dbReference>
<dbReference type="InterPro" id="IPR001585">
    <property type="entry name" value="TAL/FSA"/>
</dbReference>
<sequence length="358" mass="39977">MLSVSPDKRRKMESALNQLKKYTVVVADTGDFNAIDEYKPQDATTNPSLILAAAKMPAYQSLLDQAIKYGIAKGGTEEEQIANTMDKLFVSFGLEILKKVPGRVSTEVDARLSFDKEEMVAKALRLIALYEEAGISKERVLIKLSSTWEGIQAALFLELEDKHGVHCNMTLLFSFAQAVACAEANVTLISPFVGRIFDWYKENTDRKTYEPHEDPGVRSVTKIYNYYKKFGYSTVVMGASFRNTGQVKALAGCDLLTISPGLLAELSQDHSTVTQTLTVETAKNCSLQKVHLDEKDFRWQHNEDRMAVEKLSDGIRKFAADAIKLETMLKVRLDLNVLGLVQFPYKCEFVISGENASC</sequence>
<dbReference type="NCBIfam" id="NF009001">
    <property type="entry name" value="PRK12346.1"/>
    <property type="match status" value="1"/>
</dbReference>
<proteinExistence type="inferred from homology"/>
<evidence type="ECO:0000256" key="1">
    <source>
        <dbReference type="ARBA" id="ARBA00004496"/>
    </source>
</evidence>
<dbReference type="EC" id="2.2.1.2" evidence="4"/>
<dbReference type="CDD" id="cd00957">
    <property type="entry name" value="Transaldolase_TalAB"/>
    <property type="match status" value="1"/>
</dbReference>
<accession>A0A3Q2Z5F3</accession>
<evidence type="ECO:0000256" key="8">
    <source>
        <dbReference type="ARBA" id="ARBA00023126"/>
    </source>
</evidence>
<keyword evidence="6" id="KW-0963">Cytoplasm</keyword>
<evidence type="ECO:0000256" key="9">
    <source>
        <dbReference type="ARBA" id="ARBA00023270"/>
    </source>
</evidence>
<evidence type="ECO:0000256" key="4">
    <source>
        <dbReference type="ARBA" id="ARBA00013151"/>
    </source>
</evidence>
<keyword evidence="11" id="KW-1185">Reference proteome</keyword>
<comment type="subcellular location">
    <subcellularLocation>
        <location evidence="1">Cytoplasm</location>
    </subcellularLocation>
</comment>
<dbReference type="GO" id="GO:0004801">
    <property type="term" value="F:transaldolase activity"/>
    <property type="evidence" value="ECO:0007669"/>
    <property type="project" value="UniProtKB-EC"/>
</dbReference>
<evidence type="ECO:0000256" key="3">
    <source>
        <dbReference type="ARBA" id="ARBA00008012"/>
    </source>
</evidence>
<dbReference type="Ensembl" id="ENSHCOT00000022833.1">
    <property type="protein sequence ID" value="ENSHCOP00000027051.1"/>
    <property type="gene ID" value="ENSHCOG00000018581.1"/>
</dbReference>
<dbReference type="InterPro" id="IPR018225">
    <property type="entry name" value="Transaldolase_AS"/>
</dbReference>
<dbReference type="Proteomes" id="UP000264820">
    <property type="component" value="Unplaced"/>
</dbReference>
<keyword evidence="7" id="KW-0808">Transferase</keyword>